<feature type="transmembrane region" description="Helical" evidence="1">
    <location>
        <begin position="43"/>
        <end position="63"/>
    </location>
</feature>
<reference evidence="3" key="1">
    <citation type="submission" date="2020-07" db="EMBL/GenBank/DDBJ databases">
        <title>Huge and variable diversity of episymbiotic CPR bacteria and DPANN archaea in groundwater ecosystems.</title>
        <authorList>
            <person name="He C.Y."/>
            <person name="Keren R."/>
            <person name="Whittaker M."/>
            <person name="Farag I.F."/>
            <person name="Doudna J."/>
            <person name="Cate J.H.D."/>
            <person name="Banfield J.F."/>
        </authorList>
    </citation>
    <scope>NUCLEOTIDE SEQUENCE</scope>
    <source>
        <strain evidence="3">NC_groundwater_763_Ag_S-0.2um_68_21</strain>
    </source>
</reference>
<sequence length="241" mass="26359">MKIPTEVVESMARNVRKEIKQPDTFQTYGAESLTWLQSHGKHVAAGAGAAVLIAAGFWAYGYWSAKSHEKAALSYMLAQDAKGPEEIEALRRTAMAYPKTRAGIQARLELAAKLRERGELPAAEQEYRIVLAGGAASAMDRELAQRGQAAVLEAQGKCPEAVAVWREVLDRGSLISQEDLYLSIAGCQEKAGNLKEAARTLEEFSQKFPQSPFLNELYRERMNRLTSSAAAAPAPPRKPAK</sequence>
<keyword evidence="1" id="KW-0812">Transmembrane</keyword>
<comment type="caution">
    <text evidence="3">The sequence shown here is derived from an EMBL/GenBank/DDBJ whole genome shotgun (WGS) entry which is preliminary data.</text>
</comment>
<evidence type="ECO:0000313" key="3">
    <source>
        <dbReference type="EMBL" id="MBI3129073.1"/>
    </source>
</evidence>
<dbReference type="InterPro" id="IPR011990">
    <property type="entry name" value="TPR-like_helical_dom_sf"/>
</dbReference>
<dbReference type="Proteomes" id="UP000782312">
    <property type="component" value="Unassembled WGS sequence"/>
</dbReference>
<keyword evidence="1" id="KW-0472">Membrane</keyword>
<name>A0A932MPP8_UNCTE</name>
<dbReference type="Pfam" id="PF09976">
    <property type="entry name" value="TPR_21"/>
    <property type="match status" value="1"/>
</dbReference>
<organism evidence="3 4">
    <name type="scientific">Tectimicrobiota bacterium</name>
    <dbReference type="NCBI Taxonomy" id="2528274"/>
    <lineage>
        <taxon>Bacteria</taxon>
        <taxon>Pseudomonadati</taxon>
        <taxon>Nitrospinota/Tectimicrobiota group</taxon>
        <taxon>Candidatus Tectimicrobiota</taxon>
    </lineage>
</organism>
<keyword evidence="1" id="KW-1133">Transmembrane helix</keyword>
<accession>A0A932MPP8</accession>
<dbReference type="AlphaFoldDB" id="A0A932MPP8"/>
<proteinExistence type="predicted"/>
<protein>
    <submittedName>
        <fullName evidence="3">Tetratricopeptide repeat protein</fullName>
    </submittedName>
</protein>
<gene>
    <name evidence="3" type="ORF">HYZ11_15815</name>
</gene>
<dbReference type="EMBL" id="JACPUR010000038">
    <property type="protein sequence ID" value="MBI3129073.1"/>
    <property type="molecule type" value="Genomic_DNA"/>
</dbReference>
<dbReference type="Gene3D" id="1.25.40.10">
    <property type="entry name" value="Tetratricopeptide repeat domain"/>
    <property type="match status" value="1"/>
</dbReference>
<evidence type="ECO:0000313" key="4">
    <source>
        <dbReference type="Proteomes" id="UP000782312"/>
    </source>
</evidence>
<evidence type="ECO:0000259" key="2">
    <source>
        <dbReference type="Pfam" id="PF09976"/>
    </source>
</evidence>
<dbReference type="SUPFAM" id="SSF48452">
    <property type="entry name" value="TPR-like"/>
    <property type="match status" value="1"/>
</dbReference>
<dbReference type="InterPro" id="IPR018704">
    <property type="entry name" value="SecYEG/CpoB_TPR"/>
</dbReference>
<evidence type="ECO:0000256" key="1">
    <source>
        <dbReference type="SAM" id="Phobius"/>
    </source>
</evidence>
<feature type="domain" description="Ancillary SecYEG translocon subunit/Cell division coordinator CpoB TPR" evidence="2">
    <location>
        <begin position="35"/>
        <end position="166"/>
    </location>
</feature>